<protein>
    <recommendedName>
        <fullName evidence="1">DUF6894 domain-containing protein</fullName>
    </recommendedName>
</protein>
<evidence type="ECO:0000313" key="3">
    <source>
        <dbReference type="Proteomes" id="UP001254257"/>
    </source>
</evidence>
<proteinExistence type="predicted"/>
<dbReference type="Pfam" id="PF21834">
    <property type="entry name" value="DUF6894"/>
    <property type="match status" value="1"/>
</dbReference>
<reference evidence="2 3" key="1">
    <citation type="submission" date="2023-09" db="EMBL/GenBank/DDBJ databases">
        <title>Whole genome shotgun sequencing (WGS) of Bosea sp. ZW T0_25, isolated from stored onions (Allium cepa).</title>
        <authorList>
            <person name="Stoll D.A."/>
            <person name="Huch M."/>
        </authorList>
    </citation>
    <scope>NUCLEOTIDE SEQUENCE [LARGE SCALE GENOMIC DNA]</scope>
    <source>
        <strain evidence="2 3">ZW T0_25</strain>
    </source>
</reference>
<comment type="caution">
    <text evidence="2">The sequence shown here is derived from an EMBL/GenBank/DDBJ whole genome shotgun (WGS) entry which is preliminary data.</text>
</comment>
<dbReference type="EMBL" id="JAWDID010000031">
    <property type="protein sequence ID" value="MDU0341993.1"/>
    <property type="molecule type" value="Genomic_DNA"/>
</dbReference>
<name>A0ABU3SB27_9HYPH</name>
<sequence>MPTYRFAVSDGERLDLTGGIELLDDATAVKEAHRALGELVRDLPRSAAVDFRVAVENEAGTVLYQASLTFRGETAADMTNKRANGEPKP</sequence>
<feature type="domain" description="DUF6894" evidence="1">
    <location>
        <begin position="4"/>
        <end position="69"/>
    </location>
</feature>
<gene>
    <name evidence="2" type="ORF">RKE40_19025</name>
</gene>
<evidence type="ECO:0000313" key="2">
    <source>
        <dbReference type="EMBL" id="MDU0341993.1"/>
    </source>
</evidence>
<dbReference type="InterPro" id="IPR054189">
    <property type="entry name" value="DUF6894"/>
</dbReference>
<keyword evidence="3" id="KW-1185">Reference proteome</keyword>
<evidence type="ECO:0000259" key="1">
    <source>
        <dbReference type="Pfam" id="PF21834"/>
    </source>
</evidence>
<accession>A0ABU3SB27</accession>
<organism evidence="2 3">
    <name type="scientific">Bosea rubneri</name>
    <dbReference type="NCBI Taxonomy" id="3075434"/>
    <lineage>
        <taxon>Bacteria</taxon>
        <taxon>Pseudomonadati</taxon>
        <taxon>Pseudomonadota</taxon>
        <taxon>Alphaproteobacteria</taxon>
        <taxon>Hyphomicrobiales</taxon>
        <taxon>Boseaceae</taxon>
        <taxon>Bosea</taxon>
    </lineage>
</organism>
<dbReference type="Proteomes" id="UP001254257">
    <property type="component" value="Unassembled WGS sequence"/>
</dbReference>
<dbReference type="RefSeq" id="WP_316019788.1">
    <property type="nucleotide sequence ID" value="NZ_JAWDID010000031.1"/>
</dbReference>